<feature type="region of interest" description="Disordered" evidence="1">
    <location>
        <begin position="57"/>
        <end position="78"/>
    </location>
</feature>
<dbReference type="Proteomes" id="UP000501690">
    <property type="component" value="Linkage Group LG9"/>
</dbReference>
<feature type="compositionally biased region" description="Polar residues" evidence="1">
    <location>
        <begin position="62"/>
        <end position="78"/>
    </location>
</feature>
<feature type="region of interest" description="Disordered" evidence="1">
    <location>
        <begin position="1"/>
        <end position="28"/>
    </location>
</feature>
<sequence length="78" mass="8460">MSTEKDNADTSDNTVQPSSSSSSVNNPQKWHFGRALAYRAVYGFNASNHRKTKCNAAKISPSRLSKVSVPTGNSTQDK</sequence>
<gene>
    <name evidence="2" type="ORF">DEO72_LG9g1659</name>
</gene>
<organism evidence="2 3">
    <name type="scientific">Vigna unguiculata</name>
    <name type="common">Cowpea</name>
    <dbReference type="NCBI Taxonomy" id="3917"/>
    <lineage>
        <taxon>Eukaryota</taxon>
        <taxon>Viridiplantae</taxon>
        <taxon>Streptophyta</taxon>
        <taxon>Embryophyta</taxon>
        <taxon>Tracheophyta</taxon>
        <taxon>Spermatophyta</taxon>
        <taxon>Magnoliopsida</taxon>
        <taxon>eudicotyledons</taxon>
        <taxon>Gunneridae</taxon>
        <taxon>Pentapetalae</taxon>
        <taxon>rosids</taxon>
        <taxon>fabids</taxon>
        <taxon>Fabales</taxon>
        <taxon>Fabaceae</taxon>
        <taxon>Papilionoideae</taxon>
        <taxon>50 kb inversion clade</taxon>
        <taxon>NPAAA clade</taxon>
        <taxon>indigoferoid/millettioid clade</taxon>
        <taxon>Phaseoleae</taxon>
        <taxon>Vigna</taxon>
    </lineage>
</organism>
<reference evidence="2 3" key="1">
    <citation type="submission" date="2019-04" db="EMBL/GenBank/DDBJ databases">
        <title>An improved genome assembly and genetic linkage map for asparagus bean, Vigna unguiculata ssp. sesquipedialis.</title>
        <authorList>
            <person name="Xia Q."/>
            <person name="Zhang R."/>
            <person name="Dong Y."/>
        </authorList>
    </citation>
    <scope>NUCLEOTIDE SEQUENCE [LARGE SCALE GENOMIC DNA]</scope>
    <source>
        <tissue evidence="2">Leaf</tissue>
    </source>
</reference>
<dbReference type="OrthoDB" id="1616998at2759"/>
<accession>A0A4D6N3H0</accession>
<dbReference type="Gramene" id="Vigun07g123100.1.v1.2">
    <property type="protein sequence ID" value="Vigun07g123100.1.v1.2.CDS.1"/>
    <property type="gene ID" value="Vigun07g123100.v1.2"/>
</dbReference>
<keyword evidence="3" id="KW-1185">Reference proteome</keyword>
<evidence type="ECO:0000313" key="2">
    <source>
        <dbReference type="EMBL" id="QCE06645.1"/>
    </source>
</evidence>
<protein>
    <submittedName>
        <fullName evidence="2">Uncharacterized protein</fullName>
    </submittedName>
</protein>
<evidence type="ECO:0000313" key="3">
    <source>
        <dbReference type="Proteomes" id="UP000501690"/>
    </source>
</evidence>
<proteinExistence type="predicted"/>
<name>A0A4D6N3H0_VIGUN</name>
<evidence type="ECO:0000256" key="1">
    <source>
        <dbReference type="SAM" id="MobiDB-lite"/>
    </source>
</evidence>
<dbReference type="AlphaFoldDB" id="A0A4D6N3H0"/>
<dbReference type="EMBL" id="CP039353">
    <property type="protein sequence ID" value="QCE06645.1"/>
    <property type="molecule type" value="Genomic_DNA"/>
</dbReference>